<evidence type="ECO:0000313" key="1">
    <source>
        <dbReference type="EMBL" id="KAK6751596.1"/>
    </source>
</evidence>
<sequence length="96" mass="10788">MATIFPFPESSTNFQHAVNLVPKPAAAYGLPLRPNKCKQMCVSSRPRTETRVDGQSNVLGGEFCYLGRMLKNNDNYEKDIQHKCSEANFTFTSITK</sequence>
<protein>
    <submittedName>
        <fullName evidence="1">Uncharacterized protein</fullName>
    </submittedName>
</protein>
<evidence type="ECO:0000313" key="2">
    <source>
        <dbReference type="Proteomes" id="UP001303046"/>
    </source>
</evidence>
<proteinExistence type="predicted"/>
<keyword evidence="2" id="KW-1185">Reference proteome</keyword>
<comment type="caution">
    <text evidence="1">The sequence shown here is derived from an EMBL/GenBank/DDBJ whole genome shotgun (WGS) entry which is preliminary data.</text>
</comment>
<name>A0ABR1DMB6_NECAM</name>
<gene>
    <name evidence="1" type="primary">Necator_chrIV.g16467</name>
    <name evidence="1" type="ORF">RB195_003170</name>
</gene>
<dbReference type="EMBL" id="JAVFWL010000004">
    <property type="protein sequence ID" value="KAK6751596.1"/>
    <property type="molecule type" value="Genomic_DNA"/>
</dbReference>
<accession>A0ABR1DMB6</accession>
<organism evidence="1 2">
    <name type="scientific">Necator americanus</name>
    <name type="common">Human hookworm</name>
    <dbReference type="NCBI Taxonomy" id="51031"/>
    <lineage>
        <taxon>Eukaryota</taxon>
        <taxon>Metazoa</taxon>
        <taxon>Ecdysozoa</taxon>
        <taxon>Nematoda</taxon>
        <taxon>Chromadorea</taxon>
        <taxon>Rhabditida</taxon>
        <taxon>Rhabditina</taxon>
        <taxon>Rhabditomorpha</taxon>
        <taxon>Strongyloidea</taxon>
        <taxon>Ancylostomatidae</taxon>
        <taxon>Bunostominae</taxon>
        <taxon>Necator</taxon>
    </lineage>
</organism>
<reference evidence="1 2" key="1">
    <citation type="submission" date="2023-08" db="EMBL/GenBank/DDBJ databases">
        <title>A Necator americanus chromosomal reference genome.</title>
        <authorList>
            <person name="Ilik V."/>
            <person name="Petrzelkova K.J."/>
            <person name="Pardy F."/>
            <person name="Fuh T."/>
            <person name="Niatou-Singa F.S."/>
            <person name="Gouil Q."/>
            <person name="Baker L."/>
            <person name="Ritchie M.E."/>
            <person name="Jex A.R."/>
            <person name="Gazzola D."/>
            <person name="Li H."/>
            <person name="Toshio Fujiwara R."/>
            <person name="Zhan B."/>
            <person name="Aroian R.V."/>
            <person name="Pafco B."/>
            <person name="Schwarz E.M."/>
        </authorList>
    </citation>
    <scope>NUCLEOTIDE SEQUENCE [LARGE SCALE GENOMIC DNA]</scope>
    <source>
        <strain evidence="1 2">Aroian</strain>
        <tissue evidence="1">Whole animal</tissue>
    </source>
</reference>
<dbReference type="Proteomes" id="UP001303046">
    <property type="component" value="Unassembled WGS sequence"/>
</dbReference>